<evidence type="ECO:0000259" key="1">
    <source>
        <dbReference type="PROSITE" id="PS50851"/>
    </source>
</evidence>
<sequence>MFWKAKVATESAPAMPARPFALLQAIENRARAVARGRNIGREAEKEWTGMAFRVASEIYIADRNNIREIMTPVPLAPLPGAKSWLIGVANVRGQLIPVTDLAAFAGLEPIQMSRTTRLIRINHDRNPVGLLVDEVRGFRRIHETEREATPRESALRAWIRGCYQVDRILCQHVDLHALVESTLFLDAAAG</sequence>
<dbReference type="GO" id="GO:0007165">
    <property type="term" value="P:signal transduction"/>
    <property type="evidence" value="ECO:0007669"/>
    <property type="project" value="InterPro"/>
</dbReference>
<comment type="caution">
    <text evidence="2">The sequence shown here is derived from an EMBL/GenBank/DDBJ whole genome shotgun (WGS) entry which is preliminary data.</text>
</comment>
<dbReference type="InterPro" id="IPR036061">
    <property type="entry name" value="CheW-like_dom_sf"/>
</dbReference>
<organism evidence="2">
    <name type="scientific">mine drainage metagenome</name>
    <dbReference type="NCBI Taxonomy" id="410659"/>
    <lineage>
        <taxon>unclassified sequences</taxon>
        <taxon>metagenomes</taxon>
        <taxon>ecological metagenomes</taxon>
    </lineage>
</organism>
<protein>
    <submittedName>
        <fullName evidence="2">Twitching motility protein PilI</fullName>
    </submittedName>
</protein>
<dbReference type="PROSITE" id="PS50851">
    <property type="entry name" value="CHEW"/>
    <property type="match status" value="1"/>
</dbReference>
<dbReference type="PANTHER" id="PTHR22617:SF43">
    <property type="entry name" value="PROTEIN PILI"/>
    <property type="match status" value="1"/>
</dbReference>
<dbReference type="PANTHER" id="PTHR22617">
    <property type="entry name" value="CHEMOTAXIS SENSOR HISTIDINE KINASE-RELATED"/>
    <property type="match status" value="1"/>
</dbReference>
<gene>
    <name evidence="2" type="ORF">B1B_01725</name>
</gene>
<accession>T1C2Y3</accession>
<dbReference type="InterPro" id="IPR002545">
    <property type="entry name" value="CheW-lke_dom"/>
</dbReference>
<dbReference type="Gene3D" id="2.30.30.40">
    <property type="entry name" value="SH3 Domains"/>
    <property type="match status" value="1"/>
</dbReference>
<name>T1C2Y3_9ZZZZ</name>
<evidence type="ECO:0000313" key="2">
    <source>
        <dbReference type="EMBL" id="EQD76367.1"/>
    </source>
</evidence>
<reference evidence="2" key="1">
    <citation type="submission" date="2013-08" db="EMBL/GenBank/DDBJ databases">
        <authorList>
            <person name="Mendez C."/>
            <person name="Richter M."/>
            <person name="Ferrer M."/>
            <person name="Sanchez J."/>
        </authorList>
    </citation>
    <scope>NUCLEOTIDE SEQUENCE</scope>
</reference>
<dbReference type="SMART" id="SM00260">
    <property type="entry name" value="CheW"/>
    <property type="match status" value="1"/>
</dbReference>
<proteinExistence type="predicted"/>
<reference evidence="2" key="2">
    <citation type="journal article" date="2014" name="ISME J.">
        <title>Microbial stratification in low pH oxic and suboxic macroscopic growths along an acid mine drainage.</title>
        <authorList>
            <person name="Mendez-Garcia C."/>
            <person name="Mesa V."/>
            <person name="Sprenger R.R."/>
            <person name="Richter M."/>
            <person name="Diez M.S."/>
            <person name="Solano J."/>
            <person name="Bargiela R."/>
            <person name="Golyshina O.V."/>
            <person name="Manteca A."/>
            <person name="Ramos J.L."/>
            <person name="Gallego J.R."/>
            <person name="Llorente I."/>
            <person name="Martins Dos Santos V.A."/>
            <person name="Jensen O.N."/>
            <person name="Pelaez A.I."/>
            <person name="Sanchez J."/>
            <person name="Ferrer M."/>
        </authorList>
    </citation>
    <scope>NUCLEOTIDE SEQUENCE</scope>
</reference>
<feature type="domain" description="CheW-like" evidence="1">
    <location>
        <begin position="46"/>
        <end position="184"/>
    </location>
</feature>
<dbReference type="GO" id="GO:0005829">
    <property type="term" value="C:cytosol"/>
    <property type="evidence" value="ECO:0007669"/>
    <property type="project" value="TreeGrafter"/>
</dbReference>
<dbReference type="AlphaFoldDB" id="T1C2Y3"/>
<dbReference type="GO" id="GO:0006935">
    <property type="term" value="P:chemotaxis"/>
    <property type="evidence" value="ECO:0007669"/>
    <property type="project" value="InterPro"/>
</dbReference>
<dbReference type="Gene3D" id="2.40.50.180">
    <property type="entry name" value="CheA-289, Domain 4"/>
    <property type="match status" value="1"/>
</dbReference>
<dbReference type="EMBL" id="AUZY01001072">
    <property type="protein sequence ID" value="EQD76367.1"/>
    <property type="molecule type" value="Genomic_DNA"/>
</dbReference>
<dbReference type="Pfam" id="PF01584">
    <property type="entry name" value="CheW"/>
    <property type="match status" value="1"/>
</dbReference>
<dbReference type="SUPFAM" id="SSF50341">
    <property type="entry name" value="CheW-like"/>
    <property type="match status" value="1"/>
</dbReference>
<dbReference type="InterPro" id="IPR039315">
    <property type="entry name" value="CheW"/>
</dbReference>